<organism evidence="1">
    <name type="scientific">Sesamum latifolium</name>
    <dbReference type="NCBI Taxonomy" id="2727402"/>
    <lineage>
        <taxon>Eukaryota</taxon>
        <taxon>Viridiplantae</taxon>
        <taxon>Streptophyta</taxon>
        <taxon>Embryophyta</taxon>
        <taxon>Tracheophyta</taxon>
        <taxon>Spermatophyta</taxon>
        <taxon>Magnoliopsida</taxon>
        <taxon>eudicotyledons</taxon>
        <taxon>Gunneridae</taxon>
        <taxon>Pentapetalae</taxon>
        <taxon>asterids</taxon>
        <taxon>lamiids</taxon>
        <taxon>Lamiales</taxon>
        <taxon>Pedaliaceae</taxon>
        <taxon>Sesamum</taxon>
    </lineage>
</organism>
<gene>
    <name evidence="1" type="ORF">Slati_4043900</name>
</gene>
<sequence length="303" mass="34898">MVLGDFNTTLNLSEICGVSADHEQAMGEFSQCLLEAGLTTLPMRGAWFSCHLRTSDHSPLIVEFGDVCQRGKSVFRFDNFIAKQPGFLTTVQNIWRHDIHGSAMYSLVKKLKLLKPIFRKQRLDKGDLHLNVKHTADFLKQAQTLLDKYKHDPFFLKLEQTCRTIYNKTVFQEQDMLRQRAKMSWLKDGAMCSRIFFQKVKTKRALNKVFQIHSAQGHVLTEQDAIRTEFLNYYKELLGGTWTSEMVALDHLVPWVRHRITHEEASAMVALITDSEINNTLFDISEEKFPDPDGYTSAFFKAA</sequence>
<comment type="caution">
    <text evidence="1">The sequence shown here is derived from an EMBL/GenBank/DDBJ whole genome shotgun (WGS) entry which is preliminary data.</text>
</comment>
<reference evidence="1" key="1">
    <citation type="submission" date="2020-06" db="EMBL/GenBank/DDBJ databases">
        <authorList>
            <person name="Li T."/>
            <person name="Hu X."/>
            <person name="Zhang T."/>
            <person name="Song X."/>
            <person name="Zhang H."/>
            <person name="Dai N."/>
            <person name="Sheng W."/>
            <person name="Hou X."/>
            <person name="Wei L."/>
        </authorList>
    </citation>
    <scope>NUCLEOTIDE SEQUENCE</scope>
    <source>
        <strain evidence="1">KEN1</strain>
        <tissue evidence="1">Leaf</tissue>
    </source>
</reference>
<evidence type="ECO:0008006" key="2">
    <source>
        <dbReference type="Google" id="ProtNLM"/>
    </source>
</evidence>
<proteinExistence type="predicted"/>
<accession>A0AAW2TR11</accession>
<name>A0AAW2TR11_9LAMI</name>
<dbReference type="EMBL" id="JACGWN010000014">
    <property type="protein sequence ID" value="KAL0407300.1"/>
    <property type="molecule type" value="Genomic_DNA"/>
</dbReference>
<evidence type="ECO:0000313" key="1">
    <source>
        <dbReference type="EMBL" id="KAL0407300.1"/>
    </source>
</evidence>
<protein>
    <recommendedName>
        <fullName evidence="2">Endonuclease/exonuclease/phosphatase domain-containing protein</fullName>
    </recommendedName>
</protein>
<reference evidence="1" key="2">
    <citation type="journal article" date="2024" name="Plant">
        <title>Genomic evolution and insights into agronomic trait innovations of Sesamum species.</title>
        <authorList>
            <person name="Miao H."/>
            <person name="Wang L."/>
            <person name="Qu L."/>
            <person name="Liu H."/>
            <person name="Sun Y."/>
            <person name="Le M."/>
            <person name="Wang Q."/>
            <person name="Wei S."/>
            <person name="Zheng Y."/>
            <person name="Lin W."/>
            <person name="Duan Y."/>
            <person name="Cao H."/>
            <person name="Xiong S."/>
            <person name="Wang X."/>
            <person name="Wei L."/>
            <person name="Li C."/>
            <person name="Ma Q."/>
            <person name="Ju M."/>
            <person name="Zhao R."/>
            <person name="Li G."/>
            <person name="Mu C."/>
            <person name="Tian Q."/>
            <person name="Mei H."/>
            <person name="Zhang T."/>
            <person name="Gao T."/>
            <person name="Zhang H."/>
        </authorList>
    </citation>
    <scope>NUCLEOTIDE SEQUENCE</scope>
    <source>
        <strain evidence="1">KEN1</strain>
    </source>
</reference>
<dbReference type="AlphaFoldDB" id="A0AAW2TR11"/>